<dbReference type="SUPFAM" id="SSF48695">
    <property type="entry name" value="Multiheme cytochromes"/>
    <property type="match status" value="1"/>
</dbReference>
<keyword evidence="10" id="KW-1185">Reference proteome</keyword>
<evidence type="ECO:0000256" key="7">
    <source>
        <dbReference type="ARBA" id="ARBA00023136"/>
    </source>
</evidence>
<evidence type="ECO:0000313" key="9">
    <source>
        <dbReference type="EMBL" id="GEJ57082.1"/>
    </source>
</evidence>
<name>A0A7I9VKZ8_9BACT</name>
<dbReference type="AlphaFoldDB" id="A0A7I9VKZ8"/>
<dbReference type="Proteomes" id="UP000503640">
    <property type="component" value="Unassembled WGS sequence"/>
</dbReference>
<comment type="caution">
    <text evidence="9">The sequence shown here is derived from an EMBL/GenBank/DDBJ whole genome shotgun (WGS) entry which is preliminary data.</text>
</comment>
<evidence type="ECO:0000256" key="1">
    <source>
        <dbReference type="ARBA" id="ARBA00004370"/>
    </source>
</evidence>
<gene>
    <name evidence="9" type="primary">omcS</name>
    <name evidence="9" type="ORF">AMYX_18230</name>
</gene>
<evidence type="ECO:0000256" key="8">
    <source>
        <dbReference type="SAM" id="SignalP"/>
    </source>
</evidence>
<feature type="chain" id="PRO_5029741330" evidence="8">
    <location>
        <begin position="22"/>
        <end position="448"/>
    </location>
</feature>
<keyword evidence="2" id="KW-0813">Transport</keyword>
<evidence type="ECO:0000256" key="3">
    <source>
        <dbReference type="ARBA" id="ARBA00022617"/>
    </source>
</evidence>
<evidence type="ECO:0000313" key="10">
    <source>
        <dbReference type="Proteomes" id="UP000503640"/>
    </source>
</evidence>
<organism evidence="9 10">
    <name type="scientific">Anaeromyxobacter diazotrophicus</name>
    <dbReference type="NCBI Taxonomy" id="2590199"/>
    <lineage>
        <taxon>Bacteria</taxon>
        <taxon>Pseudomonadati</taxon>
        <taxon>Myxococcota</taxon>
        <taxon>Myxococcia</taxon>
        <taxon>Myxococcales</taxon>
        <taxon>Cystobacterineae</taxon>
        <taxon>Anaeromyxobacteraceae</taxon>
        <taxon>Anaeromyxobacter</taxon>
    </lineage>
</organism>
<dbReference type="GO" id="GO:0016020">
    <property type="term" value="C:membrane"/>
    <property type="evidence" value="ECO:0007669"/>
    <property type="project" value="UniProtKB-SubCell"/>
</dbReference>
<dbReference type="GO" id="GO:0046872">
    <property type="term" value="F:metal ion binding"/>
    <property type="evidence" value="ECO:0007669"/>
    <property type="project" value="UniProtKB-KW"/>
</dbReference>
<dbReference type="EMBL" id="BJTG01000004">
    <property type="protein sequence ID" value="GEJ57082.1"/>
    <property type="molecule type" value="Genomic_DNA"/>
</dbReference>
<keyword evidence="7" id="KW-0472">Membrane</keyword>
<keyword evidence="6" id="KW-0408">Iron</keyword>
<feature type="signal peptide" evidence="8">
    <location>
        <begin position="1"/>
        <end position="21"/>
    </location>
</feature>
<dbReference type="PANTHER" id="PTHR30333:SF1">
    <property type="entry name" value="CYTOCHROME C-TYPE PROTEIN NAPC"/>
    <property type="match status" value="1"/>
</dbReference>
<dbReference type="GO" id="GO:0009055">
    <property type="term" value="F:electron transfer activity"/>
    <property type="evidence" value="ECO:0007669"/>
    <property type="project" value="TreeGrafter"/>
</dbReference>
<accession>A0A7I9VKZ8</accession>
<sequence length="448" mass="46758">MKLLKITFAAVFALAFGNAYAFHSGGVGECEGCHTMHNSFEGAKMTPKGGTILQSGIYLLKASDQSSACLNCHEGPLDRPSSYHIATPDSLMVGDSVPGTLLTSAQVPQTQTPGGDFGWVKKTLNFKVRGALTSIEGDRHGHNIVAADYGYNKDAIQTVAPGGTFPRENLACSSCHDPHGRYRRDATGAIATTGLPIFNSGSYNTSAAPVAGKGAVGVYRLLAGKNYQPKSFSGTGSFAFANDPPAAVVAGNYNASEGTDGSALVRVAYGQGMAEWCANCHGGMLENGYTSGMPGLVHPAGNLAKLPSFIVTNYNSYVTSGIMTGAQATAYTTLVPFELGTNDYTALAAAVASPKFGADTTNAPNVICLSCHRAHASAFESMTRYSIYNEFMTIADASGNAIYDPSTADGKINMGLDQTALQVAYYGRAATAFGPYARGLCNKCHAKD</sequence>
<evidence type="ECO:0000256" key="4">
    <source>
        <dbReference type="ARBA" id="ARBA00022723"/>
    </source>
</evidence>
<keyword evidence="4" id="KW-0479">Metal-binding</keyword>
<keyword evidence="8" id="KW-0732">Signal</keyword>
<evidence type="ECO:0000256" key="5">
    <source>
        <dbReference type="ARBA" id="ARBA00022982"/>
    </source>
</evidence>
<dbReference type="CDD" id="cd21555">
    <property type="entry name" value="OmcS-like"/>
    <property type="match status" value="1"/>
</dbReference>
<reference evidence="10" key="1">
    <citation type="journal article" date="2020" name="Appl. Environ. Microbiol.">
        <title>Diazotrophic Anaeromyxobacter Isolates from Soils.</title>
        <authorList>
            <person name="Masuda Y."/>
            <person name="Yamanaka H."/>
            <person name="Xu Z.X."/>
            <person name="Shiratori Y."/>
            <person name="Aono T."/>
            <person name="Amachi S."/>
            <person name="Senoo K."/>
            <person name="Itoh H."/>
        </authorList>
    </citation>
    <scope>NUCLEOTIDE SEQUENCE [LARGE SCALE GENOMIC DNA]</scope>
    <source>
        <strain evidence="10">R267</strain>
    </source>
</reference>
<keyword evidence="3" id="KW-0349">Heme</keyword>
<comment type="subcellular location">
    <subcellularLocation>
        <location evidence="1">Membrane</location>
    </subcellularLocation>
</comment>
<dbReference type="InterPro" id="IPR051174">
    <property type="entry name" value="Cytochrome_c-type_ET"/>
</dbReference>
<dbReference type="InterPro" id="IPR036280">
    <property type="entry name" value="Multihaem_cyt_sf"/>
</dbReference>
<dbReference type="GO" id="GO:0009061">
    <property type="term" value="P:anaerobic respiration"/>
    <property type="evidence" value="ECO:0007669"/>
    <property type="project" value="TreeGrafter"/>
</dbReference>
<keyword evidence="5" id="KW-0249">Electron transport</keyword>
<dbReference type="RefSeq" id="WP_176064571.1">
    <property type="nucleotide sequence ID" value="NZ_BJTG01000004.1"/>
</dbReference>
<proteinExistence type="predicted"/>
<protein>
    <submittedName>
        <fullName evidence="9">Cytochrome c</fullName>
    </submittedName>
</protein>
<evidence type="ECO:0000256" key="6">
    <source>
        <dbReference type="ARBA" id="ARBA00023004"/>
    </source>
</evidence>
<dbReference type="PANTHER" id="PTHR30333">
    <property type="entry name" value="CYTOCHROME C-TYPE PROTEIN"/>
    <property type="match status" value="1"/>
</dbReference>
<evidence type="ECO:0000256" key="2">
    <source>
        <dbReference type="ARBA" id="ARBA00022448"/>
    </source>
</evidence>